<name>A0A0A9ED04_ARUDO</name>
<dbReference type="AlphaFoldDB" id="A0A0A9ED04"/>
<protein>
    <submittedName>
        <fullName evidence="1">Uncharacterized protein</fullName>
    </submittedName>
</protein>
<dbReference type="EMBL" id="GBRH01200992">
    <property type="protein sequence ID" value="JAD96903.1"/>
    <property type="molecule type" value="Transcribed_RNA"/>
</dbReference>
<sequence length="23" mass="2644">MQLILLLPFKISQKASLTSIDRQ</sequence>
<organism evidence="1">
    <name type="scientific">Arundo donax</name>
    <name type="common">Giant reed</name>
    <name type="synonym">Donax arundinaceus</name>
    <dbReference type="NCBI Taxonomy" id="35708"/>
    <lineage>
        <taxon>Eukaryota</taxon>
        <taxon>Viridiplantae</taxon>
        <taxon>Streptophyta</taxon>
        <taxon>Embryophyta</taxon>
        <taxon>Tracheophyta</taxon>
        <taxon>Spermatophyta</taxon>
        <taxon>Magnoliopsida</taxon>
        <taxon>Liliopsida</taxon>
        <taxon>Poales</taxon>
        <taxon>Poaceae</taxon>
        <taxon>PACMAD clade</taxon>
        <taxon>Arundinoideae</taxon>
        <taxon>Arundineae</taxon>
        <taxon>Arundo</taxon>
    </lineage>
</organism>
<proteinExistence type="predicted"/>
<reference evidence="1" key="1">
    <citation type="submission" date="2014-09" db="EMBL/GenBank/DDBJ databases">
        <authorList>
            <person name="Magalhaes I.L.F."/>
            <person name="Oliveira U."/>
            <person name="Santos F.R."/>
            <person name="Vidigal T.H.D.A."/>
            <person name="Brescovit A.D."/>
            <person name="Santos A.J."/>
        </authorList>
    </citation>
    <scope>NUCLEOTIDE SEQUENCE</scope>
    <source>
        <tissue evidence="1">Shoot tissue taken approximately 20 cm above the soil surface</tissue>
    </source>
</reference>
<reference evidence="1" key="2">
    <citation type="journal article" date="2015" name="Data Brief">
        <title>Shoot transcriptome of the giant reed, Arundo donax.</title>
        <authorList>
            <person name="Barrero R.A."/>
            <person name="Guerrero F.D."/>
            <person name="Moolhuijzen P."/>
            <person name="Goolsby J.A."/>
            <person name="Tidwell J."/>
            <person name="Bellgard S.E."/>
            <person name="Bellgard M.I."/>
        </authorList>
    </citation>
    <scope>NUCLEOTIDE SEQUENCE</scope>
    <source>
        <tissue evidence="1">Shoot tissue taken approximately 20 cm above the soil surface</tissue>
    </source>
</reference>
<accession>A0A0A9ED04</accession>
<evidence type="ECO:0000313" key="1">
    <source>
        <dbReference type="EMBL" id="JAD96903.1"/>
    </source>
</evidence>